<comment type="caution">
    <text evidence="1">The sequence shown here is derived from an EMBL/GenBank/DDBJ whole genome shotgun (WGS) entry which is preliminary data.</text>
</comment>
<dbReference type="EMBL" id="BGZK01000046">
    <property type="protein sequence ID" value="GBP11321.1"/>
    <property type="molecule type" value="Genomic_DNA"/>
</dbReference>
<protein>
    <submittedName>
        <fullName evidence="1">Uncharacterized protein</fullName>
    </submittedName>
</protein>
<dbReference type="Proteomes" id="UP000299102">
    <property type="component" value="Unassembled WGS sequence"/>
</dbReference>
<reference evidence="1 2" key="1">
    <citation type="journal article" date="2019" name="Commun. Biol.">
        <title>The bagworm genome reveals a unique fibroin gene that provides high tensile strength.</title>
        <authorList>
            <person name="Kono N."/>
            <person name="Nakamura H."/>
            <person name="Ohtoshi R."/>
            <person name="Tomita M."/>
            <person name="Numata K."/>
            <person name="Arakawa K."/>
        </authorList>
    </citation>
    <scope>NUCLEOTIDE SEQUENCE [LARGE SCALE GENOMIC DNA]</scope>
</reference>
<keyword evidence="2" id="KW-1185">Reference proteome</keyword>
<sequence>MAPFKLFSYSTLAIEVSVRARPISVSVHVLFWPMKRIYSENKFSLFAERAPAAPSSGRFGFLTHVAACSYCDTYQNFDRPLLDLAEAFLILCRLLVASGLRTPGRPRPSERT</sequence>
<organism evidence="1 2">
    <name type="scientific">Eumeta variegata</name>
    <name type="common">Bagworm moth</name>
    <name type="synonym">Eumeta japonica</name>
    <dbReference type="NCBI Taxonomy" id="151549"/>
    <lineage>
        <taxon>Eukaryota</taxon>
        <taxon>Metazoa</taxon>
        <taxon>Ecdysozoa</taxon>
        <taxon>Arthropoda</taxon>
        <taxon>Hexapoda</taxon>
        <taxon>Insecta</taxon>
        <taxon>Pterygota</taxon>
        <taxon>Neoptera</taxon>
        <taxon>Endopterygota</taxon>
        <taxon>Lepidoptera</taxon>
        <taxon>Glossata</taxon>
        <taxon>Ditrysia</taxon>
        <taxon>Tineoidea</taxon>
        <taxon>Psychidae</taxon>
        <taxon>Oiketicinae</taxon>
        <taxon>Eumeta</taxon>
    </lineage>
</organism>
<evidence type="ECO:0000313" key="2">
    <source>
        <dbReference type="Proteomes" id="UP000299102"/>
    </source>
</evidence>
<gene>
    <name evidence="1" type="ORF">EVAR_92852_1</name>
</gene>
<dbReference type="AlphaFoldDB" id="A0A4C1TDE1"/>
<proteinExistence type="predicted"/>
<evidence type="ECO:0000313" key="1">
    <source>
        <dbReference type="EMBL" id="GBP11321.1"/>
    </source>
</evidence>
<accession>A0A4C1TDE1</accession>
<name>A0A4C1TDE1_EUMVA</name>